<dbReference type="InterPro" id="IPR045057">
    <property type="entry name" value="Gcn5-rel_NAT"/>
</dbReference>
<protein>
    <recommendedName>
        <fullName evidence="1">N-acetyltransferase domain-containing protein</fullName>
    </recommendedName>
</protein>
<sequence length="108" mass="11655">MSDVTVRRDDQAHRYEIRVDGALAGFTAYLDDADDRIFHHTEIDPAFGGRGLSGVLIGDALADVRASGMHVVAVCPLVAAYLTKHGEHQDIRRAVTSEALAEVKAVRG</sequence>
<dbReference type="Proteomes" id="UP000199501">
    <property type="component" value="Unassembled WGS sequence"/>
</dbReference>
<reference evidence="3" key="1">
    <citation type="submission" date="2016-10" db="EMBL/GenBank/DDBJ databases">
        <authorList>
            <person name="Varghese N."/>
            <person name="Submissions S."/>
        </authorList>
    </citation>
    <scope>NUCLEOTIDE SEQUENCE [LARGE SCALE GENOMIC DNA]</scope>
    <source>
        <strain evidence="3">IBRC-M 10403</strain>
    </source>
</reference>
<feature type="domain" description="N-acetyltransferase" evidence="1">
    <location>
        <begin position="7"/>
        <end position="93"/>
    </location>
</feature>
<dbReference type="Pfam" id="PF14542">
    <property type="entry name" value="Acetyltransf_CG"/>
    <property type="match status" value="1"/>
</dbReference>
<dbReference type="EMBL" id="FMZZ01000007">
    <property type="protein sequence ID" value="SDD11769.1"/>
    <property type="molecule type" value="Genomic_DNA"/>
</dbReference>
<dbReference type="Gene3D" id="3.40.630.30">
    <property type="match status" value="1"/>
</dbReference>
<evidence type="ECO:0000313" key="2">
    <source>
        <dbReference type="EMBL" id="SDD11769.1"/>
    </source>
</evidence>
<name>A0A1G6S4K4_9PSEU</name>
<keyword evidence="3" id="KW-1185">Reference proteome</keyword>
<dbReference type="SUPFAM" id="SSF55729">
    <property type="entry name" value="Acyl-CoA N-acyltransferases (Nat)"/>
    <property type="match status" value="1"/>
</dbReference>
<dbReference type="InterPro" id="IPR031165">
    <property type="entry name" value="GNAT_YJDJ"/>
</dbReference>
<evidence type="ECO:0000313" key="3">
    <source>
        <dbReference type="Proteomes" id="UP000199501"/>
    </source>
</evidence>
<dbReference type="InterPro" id="IPR016181">
    <property type="entry name" value="Acyl_CoA_acyltransferase"/>
</dbReference>
<proteinExistence type="predicted"/>
<evidence type="ECO:0000259" key="1">
    <source>
        <dbReference type="PROSITE" id="PS51729"/>
    </source>
</evidence>
<accession>A0A1G6S4K4</accession>
<dbReference type="PANTHER" id="PTHR31435:SF10">
    <property type="entry name" value="BSR4717 PROTEIN"/>
    <property type="match status" value="1"/>
</dbReference>
<organism evidence="2 3">
    <name type="scientific">Actinokineospora iranica</name>
    <dbReference type="NCBI Taxonomy" id="1271860"/>
    <lineage>
        <taxon>Bacteria</taxon>
        <taxon>Bacillati</taxon>
        <taxon>Actinomycetota</taxon>
        <taxon>Actinomycetes</taxon>
        <taxon>Pseudonocardiales</taxon>
        <taxon>Pseudonocardiaceae</taxon>
        <taxon>Actinokineospora</taxon>
    </lineage>
</organism>
<dbReference type="RefSeq" id="WP_091451415.1">
    <property type="nucleotide sequence ID" value="NZ_FMZZ01000007.1"/>
</dbReference>
<dbReference type="PROSITE" id="PS51729">
    <property type="entry name" value="GNAT_YJDJ"/>
    <property type="match status" value="1"/>
</dbReference>
<dbReference type="AlphaFoldDB" id="A0A1G6S4K4"/>
<dbReference type="STRING" id="1271860.SAMN05216174_107222"/>
<dbReference type="OrthoDB" id="5405911at2"/>
<dbReference type="PANTHER" id="PTHR31435">
    <property type="entry name" value="PROTEIN NATD1"/>
    <property type="match status" value="1"/>
</dbReference>
<gene>
    <name evidence="2" type="ORF">SAMN05216174_107222</name>
</gene>